<dbReference type="InterPro" id="IPR032675">
    <property type="entry name" value="LRR_dom_sf"/>
</dbReference>
<dbReference type="GeneID" id="120279943"/>
<dbReference type="AlphaFoldDB" id="A0AB40CVN9"/>
<evidence type="ECO:0000313" key="3">
    <source>
        <dbReference type="RefSeq" id="XP_039142557.1"/>
    </source>
</evidence>
<proteinExistence type="predicted"/>
<dbReference type="InterPro" id="IPR036047">
    <property type="entry name" value="F-box-like_dom_sf"/>
</dbReference>
<organism evidence="2 3">
    <name type="scientific">Dioscorea cayennensis subsp. rotundata</name>
    <name type="common">White Guinea yam</name>
    <name type="synonym">Dioscorea rotundata</name>
    <dbReference type="NCBI Taxonomy" id="55577"/>
    <lineage>
        <taxon>Eukaryota</taxon>
        <taxon>Viridiplantae</taxon>
        <taxon>Streptophyta</taxon>
        <taxon>Embryophyta</taxon>
        <taxon>Tracheophyta</taxon>
        <taxon>Spermatophyta</taxon>
        <taxon>Magnoliopsida</taxon>
        <taxon>Liliopsida</taxon>
        <taxon>Dioscoreales</taxon>
        <taxon>Dioscoreaceae</taxon>
        <taxon>Dioscorea</taxon>
    </lineage>
</organism>
<reference evidence="3" key="1">
    <citation type="submission" date="2025-08" db="UniProtKB">
        <authorList>
            <consortium name="RefSeq"/>
        </authorList>
    </citation>
    <scope>IDENTIFICATION</scope>
</reference>
<dbReference type="Pfam" id="PF12937">
    <property type="entry name" value="F-box-like"/>
    <property type="match status" value="1"/>
</dbReference>
<keyword evidence="2" id="KW-1185">Reference proteome</keyword>
<dbReference type="SUPFAM" id="SSF52047">
    <property type="entry name" value="RNI-like"/>
    <property type="match status" value="1"/>
</dbReference>
<sequence>MEELPCHLVVDILSRLSDSTDLARCRLACSTLRSLSYAVTAVHVTCSPDRFLRSRDPATAEDLVPFKSLVANLACLLSSSFLSLCLSVHHPPSATGEEDPDESDDLHLTAVDFLSQWLPILSPRLTSLSISDYWIQSCWRRSLALCFISDHCDNLRSLELKNAWLSVERMKPMLKLTALALEFIRLEDENLDKLNAAFPSLQVLKLIKVGGLKYPKIHLPHLRVCHWTVSNYPYSLTIDAPELIELNLTCVEPRSVVLKTPSLLKLNLEINKPSGIFQLEGLLNLESLKMVASDVQCLIKLFKGCKAVRKLELDAPEYSDKCTTGTFTFEDLLISFPGMNDLKLGPRIINNCFEPRCLQMPVEWQKLKYLEVHLPPFDLDFSFVVCILNFCLPNCLVTILFHADVSTIDRNQFVSKCSSSFARIRWKWGMWK</sequence>
<dbReference type="Gene3D" id="3.80.10.10">
    <property type="entry name" value="Ribonuclease Inhibitor"/>
    <property type="match status" value="1"/>
</dbReference>
<accession>A0AB40CVN9</accession>
<dbReference type="InterPro" id="IPR001810">
    <property type="entry name" value="F-box_dom"/>
</dbReference>
<dbReference type="RefSeq" id="XP_039142557.1">
    <property type="nucleotide sequence ID" value="XM_039286623.1"/>
</dbReference>
<dbReference type="PANTHER" id="PTHR31215">
    <property type="entry name" value="OS05G0510400 PROTEIN-RELATED"/>
    <property type="match status" value="1"/>
</dbReference>
<dbReference type="SUPFAM" id="SSF81383">
    <property type="entry name" value="F-box domain"/>
    <property type="match status" value="1"/>
</dbReference>
<feature type="domain" description="F-box" evidence="1">
    <location>
        <begin position="2"/>
        <end position="36"/>
    </location>
</feature>
<dbReference type="InterPro" id="IPR044809">
    <property type="entry name" value="AUF1-like"/>
</dbReference>
<evidence type="ECO:0000259" key="1">
    <source>
        <dbReference type="Pfam" id="PF12937"/>
    </source>
</evidence>
<gene>
    <name evidence="3" type="primary">LOC120279943</name>
</gene>
<protein>
    <submittedName>
        <fullName evidence="3">F-box/LRR-repeat protein At4g29420</fullName>
    </submittedName>
</protein>
<name>A0AB40CVN9_DIOCR</name>
<dbReference type="Proteomes" id="UP001515500">
    <property type="component" value="Chromosome 17"/>
</dbReference>
<evidence type="ECO:0000313" key="2">
    <source>
        <dbReference type="Proteomes" id="UP001515500"/>
    </source>
</evidence>